<dbReference type="Proteomes" id="UP000466442">
    <property type="component" value="Unassembled WGS sequence"/>
</dbReference>
<keyword evidence="2" id="KW-1185">Reference proteome</keyword>
<dbReference type="AlphaFoldDB" id="A0A8S9X273"/>
<comment type="caution">
    <text evidence="1">The sequence shown here is derived from an EMBL/GenBank/DDBJ whole genome shotgun (WGS) entry which is preliminary data.</text>
</comment>
<name>A0A8S9X273_APOLU</name>
<protein>
    <submittedName>
        <fullName evidence="1">Uncharacterized protein</fullName>
    </submittedName>
</protein>
<organism evidence="1 2">
    <name type="scientific">Apolygus lucorum</name>
    <name type="common">Small green plant bug</name>
    <name type="synonym">Lygocoris lucorum</name>
    <dbReference type="NCBI Taxonomy" id="248454"/>
    <lineage>
        <taxon>Eukaryota</taxon>
        <taxon>Metazoa</taxon>
        <taxon>Ecdysozoa</taxon>
        <taxon>Arthropoda</taxon>
        <taxon>Hexapoda</taxon>
        <taxon>Insecta</taxon>
        <taxon>Pterygota</taxon>
        <taxon>Neoptera</taxon>
        <taxon>Paraneoptera</taxon>
        <taxon>Hemiptera</taxon>
        <taxon>Heteroptera</taxon>
        <taxon>Panheteroptera</taxon>
        <taxon>Cimicomorpha</taxon>
        <taxon>Miridae</taxon>
        <taxon>Mirini</taxon>
        <taxon>Apolygus</taxon>
    </lineage>
</organism>
<gene>
    <name evidence="1" type="ORF">GE061_003490</name>
</gene>
<evidence type="ECO:0000313" key="2">
    <source>
        <dbReference type="Proteomes" id="UP000466442"/>
    </source>
</evidence>
<accession>A0A8S9X273</accession>
<proteinExistence type="predicted"/>
<sequence>MLSIAPLSRAEVFSCIFLQFEGFISMEKSAANEIRSRFLYDHLDDKSHNFKKSSCIVGEYTVELCMRSRKNKHKGVLKLISDIAAVMYLFGHLLACEDMLTSRNLAR</sequence>
<dbReference type="EMBL" id="WIXP02000011">
    <property type="protein sequence ID" value="KAF6203077.1"/>
    <property type="molecule type" value="Genomic_DNA"/>
</dbReference>
<evidence type="ECO:0000313" key="1">
    <source>
        <dbReference type="EMBL" id="KAF6203077.1"/>
    </source>
</evidence>
<reference evidence="1" key="1">
    <citation type="journal article" date="2021" name="Mol. Ecol. Resour.">
        <title>Apolygus lucorum genome provides insights into omnivorousness and mesophyll feeding.</title>
        <authorList>
            <person name="Liu Y."/>
            <person name="Liu H."/>
            <person name="Wang H."/>
            <person name="Huang T."/>
            <person name="Liu B."/>
            <person name="Yang B."/>
            <person name="Yin L."/>
            <person name="Li B."/>
            <person name="Zhang Y."/>
            <person name="Zhang S."/>
            <person name="Jiang F."/>
            <person name="Zhang X."/>
            <person name="Ren Y."/>
            <person name="Wang B."/>
            <person name="Wang S."/>
            <person name="Lu Y."/>
            <person name="Wu K."/>
            <person name="Fan W."/>
            <person name="Wang G."/>
        </authorList>
    </citation>
    <scope>NUCLEOTIDE SEQUENCE</scope>
    <source>
        <strain evidence="1">12Hb</strain>
    </source>
</reference>